<sequence length="242" mass="29063">MYPKENRDKKDSSGPDSDEVSDWIDNELFRIQSTLSQEVFEALDEKKQENMSPLLFDDERITPSTSQKKPKSKKKIQNKKKLQYDVEEFYIDDEINPDTHKLSHKPPEYRSTSLKKKHPDYIKPLRDQYHKSEDKRVVEIKQKSASLKDDFYSKEKKRISKQSENQQWQSYNDSYNPNYSKREEFFRQNTHRQPEYKHKQYDSDISSDSMKLENSRNKHLKKLHTSFHSVPQCYNESGGKRR</sequence>
<evidence type="ECO:0000256" key="1">
    <source>
        <dbReference type="SAM" id="MobiDB-lite"/>
    </source>
</evidence>
<feature type="compositionally biased region" description="Basic and acidic residues" evidence="1">
    <location>
        <begin position="180"/>
        <end position="202"/>
    </location>
</feature>
<dbReference type="AlphaFoldDB" id="A0A409V6M6"/>
<proteinExistence type="predicted"/>
<feature type="compositionally biased region" description="Basic residues" evidence="1">
    <location>
        <begin position="68"/>
        <end position="80"/>
    </location>
</feature>
<evidence type="ECO:0000313" key="3">
    <source>
        <dbReference type="Proteomes" id="UP000266721"/>
    </source>
</evidence>
<feature type="region of interest" description="Disordered" evidence="1">
    <location>
        <begin position="149"/>
        <end position="242"/>
    </location>
</feature>
<keyword evidence="3" id="KW-1185">Reference proteome</keyword>
<dbReference type="SMR" id="A0A409V6M6"/>
<feature type="compositionally biased region" description="Polar residues" evidence="1">
    <location>
        <begin position="226"/>
        <end position="235"/>
    </location>
</feature>
<organism evidence="2 3">
    <name type="scientific">Mytilus galloprovincialis</name>
    <name type="common">Mediterranean mussel</name>
    <dbReference type="NCBI Taxonomy" id="29158"/>
    <lineage>
        <taxon>Eukaryota</taxon>
        <taxon>Metazoa</taxon>
        <taxon>Spiralia</taxon>
        <taxon>Lophotrochozoa</taxon>
        <taxon>Mollusca</taxon>
        <taxon>Bivalvia</taxon>
        <taxon>Autobranchia</taxon>
        <taxon>Pteriomorphia</taxon>
        <taxon>Mytilida</taxon>
        <taxon>Mytiloidea</taxon>
        <taxon>Mytilidae</taxon>
        <taxon>Mytilinae</taxon>
        <taxon>Mytilus</taxon>
    </lineage>
</organism>
<feature type="compositionally biased region" description="Basic and acidic residues" evidence="1">
    <location>
        <begin position="119"/>
        <end position="137"/>
    </location>
</feature>
<dbReference type="Proteomes" id="UP000266721">
    <property type="component" value="Unassembled WGS sequence"/>
</dbReference>
<feature type="region of interest" description="Disordered" evidence="1">
    <location>
        <begin position="1"/>
        <end position="21"/>
    </location>
</feature>
<feature type="compositionally biased region" description="Basic and acidic residues" evidence="1">
    <location>
        <begin position="1"/>
        <end position="13"/>
    </location>
</feature>
<feature type="region of interest" description="Disordered" evidence="1">
    <location>
        <begin position="51"/>
        <end position="80"/>
    </location>
</feature>
<accession>A0A409V6M6</accession>
<dbReference type="EMBL" id="KV611019">
    <property type="protein sequence ID" value="OPL20349.1"/>
    <property type="molecule type" value="Genomic_DNA"/>
</dbReference>
<feature type="compositionally biased region" description="Basic and acidic residues" evidence="1">
    <location>
        <begin position="97"/>
        <end position="108"/>
    </location>
</feature>
<feature type="compositionally biased region" description="Polar residues" evidence="1">
    <location>
        <begin position="162"/>
        <end position="179"/>
    </location>
</feature>
<feature type="non-terminal residue" evidence="2">
    <location>
        <position position="1"/>
    </location>
</feature>
<reference evidence="2 3" key="1">
    <citation type="journal article" date="2016" name="PLoS ONE">
        <title>A First Insight into the Genome of the Filter-Feeder Mussel Mytilus galloprovincialis.</title>
        <authorList>
            <person name="Murgarella M."/>
            <person name="Puiu D."/>
            <person name="Novoa B."/>
            <person name="Figueras A."/>
            <person name="Posada D."/>
            <person name="Canchaya C."/>
        </authorList>
    </citation>
    <scope>NUCLEOTIDE SEQUENCE [LARGE SCALE GENOMIC DNA]</scope>
    <source>
        <tissue evidence="2">Muscle</tissue>
    </source>
</reference>
<evidence type="ECO:0000313" key="2">
    <source>
        <dbReference type="EMBL" id="OPL20349.1"/>
    </source>
</evidence>
<name>A0A409V6M6_MYTGA</name>
<feature type="region of interest" description="Disordered" evidence="1">
    <location>
        <begin position="93"/>
        <end position="137"/>
    </location>
</feature>
<gene>
    <name evidence="2" type="ORF">AM593_06072</name>
</gene>
<protein>
    <submittedName>
        <fullName evidence="2">Uncharacterized protein</fullName>
    </submittedName>
</protein>